<evidence type="ECO:0000256" key="1">
    <source>
        <dbReference type="ARBA" id="ARBA00022723"/>
    </source>
</evidence>
<dbReference type="GO" id="GO:0008270">
    <property type="term" value="F:zinc ion binding"/>
    <property type="evidence" value="ECO:0007669"/>
    <property type="project" value="UniProtKB-KW"/>
</dbReference>
<keyword evidence="2 5" id="KW-0863">Zinc-finger</keyword>
<keyword evidence="8" id="KW-1185">Reference proteome</keyword>
<proteinExistence type="predicted"/>
<evidence type="ECO:0000256" key="2">
    <source>
        <dbReference type="ARBA" id="ARBA00022771"/>
    </source>
</evidence>
<gene>
    <name evidence="7" type="ORF">MYCIT1_LOCUS14985</name>
</gene>
<dbReference type="PROSITE" id="PS50865">
    <property type="entry name" value="ZF_MYND_2"/>
    <property type="match status" value="1"/>
</dbReference>
<dbReference type="InterPro" id="IPR013289">
    <property type="entry name" value="CBFA2T1/2/3"/>
</dbReference>
<dbReference type="InterPro" id="IPR002893">
    <property type="entry name" value="Znf_MYND"/>
</dbReference>
<dbReference type="Gene3D" id="6.10.140.2220">
    <property type="match status" value="1"/>
</dbReference>
<keyword evidence="4" id="KW-0862">Zinc</keyword>
<dbReference type="PANTHER" id="PTHR48081">
    <property type="entry name" value="AB HYDROLASE SUPERFAMILY PROTEIN C4A8.06C"/>
    <property type="match status" value="1"/>
</dbReference>
<dbReference type="Pfam" id="PF07859">
    <property type="entry name" value="Abhydrolase_3"/>
    <property type="match status" value="1"/>
</dbReference>
<dbReference type="Proteomes" id="UP001295794">
    <property type="component" value="Unassembled WGS sequence"/>
</dbReference>
<dbReference type="EMBL" id="CAVNYO010000167">
    <property type="protein sequence ID" value="CAK5270510.1"/>
    <property type="molecule type" value="Genomic_DNA"/>
</dbReference>
<dbReference type="InterPro" id="IPR029058">
    <property type="entry name" value="AB_hydrolase_fold"/>
</dbReference>
<dbReference type="Pfam" id="PF01753">
    <property type="entry name" value="zf-MYND"/>
    <property type="match status" value="1"/>
</dbReference>
<keyword evidence="3" id="KW-0378">Hydrolase</keyword>
<dbReference type="GO" id="GO:0016787">
    <property type="term" value="F:hydrolase activity"/>
    <property type="evidence" value="ECO:0007669"/>
    <property type="project" value="UniProtKB-KW"/>
</dbReference>
<evidence type="ECO:0000313" key="8">
    <source>
        <dbReference type="Proteomes" id="UP001295794"/>
    </source>
</evidence>
<dbReference type="SUPFAM" id="SSF144232">
    <property type="entry name" value="HIT/MYND zinc finger-like"/>
    <property type="match status" value="1"/>
</dbReference>
<feature type="domain" description="MYND-type" evidence="6">
    <location>
        <begin position="633"/>
        <end position="695"/>
    </location>
</feature>
<dbReference type="SUPFAM" id="SSF53474">
    <property type="entry name" value="alpha/beta-Hydrolases"/>
    <property type="match status" value="1"/>
</dbReference>
<accession>A0AAD2H858</accession>
<evidence type="ECO:0000256" key="3">
    <source>
        <dbReference type="ARBA" id="ARBA00022801"/>
    </source>
</evidence>
<dbReference type="Gene3D" id="3.40.50.1820">
    <property type="entry name" value="alpha/beta hydrolase"/>
    <property type="match status" value="2"/>
</dbReference>
<protein>
    <recommendedName>
        <fullName evidence="6">MYND-type domain-containing protein</fullName>
    </recommendedName>
</protein>
<evidence type="ECO:0000256" key="4">
    <source>
        <dbReference type="ARBA" id="ARBA00022833"/>
    </source>
</evidence>
<evidence type="ECO:0000256" key="5">
    <source>
        <dbReference type="PROSITE-ProRule" id="PRU00134"/>
    </source>
</evidence>
<dbReference type="InterPro" id="IPR050300">
    <property type="entry name" value="GDXG_lipolytic_enzyme"/>
</dbReference>
<sequence>MECIDVCYKKVGELSLLLNVYPPDISSLRHETRSNTEVLRLPTVVYFHGGGLTVGSRNSWFPSWLQARLNAAGMVLVSVDYQLIPGPATVHSVIDDIQDVFAFLRDENTRFKSGEDLEFGIRPDAMAAAGSSAGGLCALLAGIHVSPKPKAILALYAVGGDSFTHQTLSPKTKPFFLGREMLDPADFPDLLYPGCQALQPICDSPLEYYPLDHPTKPGWPSNPRTYLSRLYLQLGQYLDYWTGQHEPSLSETLRPLLDNPDLVSDPFAMQDAAAELIPEHHRRIFPQLHVTSEFPPTYLFHGADDTAVPPSDSRHFYMLLQMAGVAAHLVYVPGATHSLDYVKNAEELLSTSELIKTTLSHDATDTLIDKWLEHRGYGHDAYYEWFRDVRDRKHATHDEQSIIWNKGDFVPENVFCRTVDTGRLIPLDRTWTTHLYHHRTVQERKLPMMPVIFTMLPELMLLRGMHDGGCDEIFIIVTDLKRQEMDDVTAFFKLICRNTFGRTCKPSMEREIQLEHMRITHSMARQRRTPCFPQIDLTFRALLYEKRPRFLILFSHQPTSYSQIIFTHRSYVPSADLFYDYPTGCPNPCCTDDCEMIRFPRRGPEAAQVLDIKRGGKYGKRVKRKQMCNWIDCDVCFDTGDNASESGSSEGSENSNAGVVERPKVVAQTCSKCRLVRYCSLDHQRKDWEEHRRVCAKL</sequence>
<name>A0AAD2H858_9AGAR</name>
<reference evidence="7" key="1">
    <citation type="submission" date="2023-11" db="EMBL/GenBank/DDBJ databases">
        <authorList>
            <person name="De Vega J J."/>
            <person name="De Vega J J."/>
        </authorList>
    </citation>
    <scope>NUCLEOTIDE SEQUENCE</scope>
</reference>
<dbReference type="GO" id="GO:0003714">
    <property type="term" value="F:transcription corepressor activity"/>
    <property type="evidence" value="ECO:0007669"/>
    <property type="project" value="InterPro"/>
</dbReference>
<dbReference type="InterPro" id="IPR013094">
    <property type="entry name" value="AB_hydrolase_3"/>
</dbReference>
<evidence type="ECO:0000313" key="7">
    <source>
        <dbReference type="EMBL" id="CAK5270510.1"/>
    </source>
</evidence>
<evidence type="ECO:0000259" key="6">
    <source>
        <dbReference type="PROSITE" id="PS50865"/>
    </source>
</evidence>
<keyword evidence="1" id="KW-0479">Metal-binding</keyword>
<dbReference type="AlphaFoldDB" id="A0AAD2H858"/>
<comment type="caution">
    <text evidence="7">The sequence shown here is derived from an EMBL/GenBank/DDBJ whole genome shotgun (WGS) entry which is preliminary data.</text>
</comment>
<dbReference type="PRINTS" id="PR01875">
    <property type="entry name" value="ETOFAMILY"/>
</dbReference>
<organism evidence="7 8">
    <name type="scientific">Mycena citricolor</name>
    <dbReference type="NCBI Taxonomy" id="2018698"/>
    <lineage>
        <taxon>Eukaryota</taxon>
        <taxon>Fungi</taxon>
        <taxon>Dikarya</taxon>
        <taxon>Basidiomycota</taxon>
        <taxon>Agaricomycotina</taxon>
        <taxon>Agaricomycetes</taxon>
        <taxon>Agaricomycetidae</taxon>
        <taxon>Agaricales</taxon>
        <taxon>Marasmiineae</taxon>
        <taxon>Mycenaceae</taxon>
        <taxon>Mycena</taxon>
    </lineage>
</organism>